<evidence type="ECO:0000259" key="4">
    <source>
        <dbReference type="Pfam" id="PF25053"/>
    </source>
</evidence>
<feature type="domain" description="DUF7791" evidence="4">
    <location>
        <begin position="457"/>
        <end position="583"/>
    </location>
</feature>
<dbReference type="EMBL" id="JAVFKD010000002">
    <property type="protein sequence ID" value="KAK5997627.1"/>
    <property type="molecule type" value="Genomic_DNA"/>
</dbReference>
<accession>A0ABR0SZU1</accession>
<name>A0ABR0SZU1_9HYPO</name>
<dbReference type="InterPro" id="IPR056693">
    <property type="entry name" value="DUF7791"/>
</dbReference>
<keyword evidence="6" id="KW-1185">Reference proteome</keyword>
<sequence length="832" mass="95512">MAEAAGLVQGVVGLAGIVGAFKDVIDLYTIIIDVRNWGRDFENLGVKFGIEKTLLLQWAERTTLLQPDYDHRLDDPTIRGFVLEILPRIKGYHILGIRRPVTDRFISQFQDFSLGINQRNKTTDWKTRFRWVVRDKQRFESLAADIAYFTAKLNEILPASNPNPQLHRFSRLSRNAIHALYEDRILKKLWFRKMDDRKETITSAHSETLRWALEPPQDGASWDDLSHWLHFESGIYWVCGKAGSGKSTLMKYLYHHPQTHYLLGEWASGPYVLANFFFWNLGTAEQKTQEGLSRALLYQILSVNRDLIPIMLPNMWKEASITNHDIDIPSIAETKLAFRLLAENTFKMSKICFFIDGLDEFVGDYMDGIQFVKDLAKCQRIKFVVSSRPIPDCVASFEKSPQLQLQHLTRGDIEAYIHDTISNHDRMKGLIRERSEDVSDELPPELEEMFQLMLQKVPQRYRTKSAEIFRMCFMKQRFADRHQLSDMYTLALALHNTNVDTLDLESLTKDQLRQLCDKVAGRLRSWCGGLLEITMPRPAGKVPICFCGVSLVYGVHDDYIDSRVDFMHRTVYEFLSQDKTWDLDCLQMENGDLECATALSLLGLDVAKFFLSQTSWDRDNRRQAVEFLGDGAQWGAKCDQWLPLDKRNMLWHLPSFLDQFASEPNIYHPIGLLADRHRHRTSTPNASHAALTIAVEVGAINYVKSHPEFLKIIHSPPHCGCGPALSDAAAGRHLGMFHRKDTIPGHLSLEMASLLFNSGSDPNATNRYQKSGLTSWEAWLRSVRTIFVDDATMAYVAEIAIMFLEAGANVENKIFDLREWVEQEFLIEIVQR</sequence>
<dbReference type="Pfam" id="PF24883">
    <property type="entry name" value="NPHP3_N"/>
    <property type="match status" value="1"/>
</dbReference>
<evidence type="ECO:0000259" key="2">
    <source>
        <dbReference type="Pfam" id="PF14479"/>
    </source>
</evidence>
<dbReference type="Proteomes" id="UP001338125">
    <property type="component" value="Unassembled WGS sequence"/>
</dbReference>
<dbReference type="InterPro" id="IPR027417">
    <property type="entry name" value="P-loop_NTPase"/>
</dbReference>
<reference evidence="5 6" key="1">
    <citation type="submission" date="2024-01" db="EMBL/GenBank/DDBJ databases">
        <title>Complete genome of Cladobotryum mycophilum ATHUM6906.</title>
        <authorList>
            <person name="Christinaki A.C."/>
            <person name="Myridakis A.I."/>
            <person name="Kouvelis V.N."/>
        </authorList>
    </citation>
    <scope>NUCLEOTIDE SEQUENCE [LARGE SCALE GENOMIC DNA]</scope>
    <source>
        <strain evidence="5 6">ATHUM6906</strain>
    </source>
</reference>
<dbReference type="Gene3D" id="1.20.120.1020">
    <property type="entry name" value="Prion-inhibition and propagation, HeLo domain"/>
    <property type="match status" value="2"/>
</dbReference>
<evidence type="ECO:0000256" key="1">
    <source>
        <dbReference type="ARBA" id="ARBA00022737"/>
    </source>
</evidence>
<dbReference type="PANTHER" id="PTHR10039">
    <property type="entry name" value="AMELOGENIN"/>
    <property type="match status" value="1"/>
</dbReference>
<comment type="caution">
    <text evidence="5">The sequence shown here is derived from an EMBL/GenBank/DDBJ whole genome shotgun (WGS) entry which is preliminary data.</text>
</comment>
<dbReference type="InterPro" id="IPR038305">
    <property type="entry name" value="HeLo_sf"/>
</dbReference>
<feature type="domain" description="Prion-inhibition and propagation HeLo" evidence="2">
    <location>
        <begin position="103"/>
        <end position="168"/>
    </location>
</feature>
<evidence type="ECO:0000259" key="3">
    <source>
        <dbReference type="Pfam" id="PF24883"/>
    </source>
</evidence>
<dbReference type="SUPFAM" id="SSF52540">
    <property type="entry name" value="P-loop containing nucleoside triphosphate hydrolases"/>
    <property type="match status" value="1"/>
</dbReference>
<dbReference type="InterPro" id="IPR029498">
    <property type="entry name" value="HeLo_dom"/>
</dbReference>
<dbReference type="Gene3D" id="3.40.50.300">
    <property type="entry name" value="P-loop containing nucleotide triphosphate hydrolases"/>
    <property type="match status" value="1"/>
</dbReference>
<feature type="domain" description="Prion-inhibition and propagation HeLo" evidence="2">
    <location>
        <begin position="11"/>
        <end position="90"/>
    </location>
</feature>
<dbReference type="Pfam" id="PF14479">
    <property type="entry name" value="HeLo"/>
    <property type="match status" value="2"/>
</dbReference>
<gene>
    <name evidence="5" type="ORF">PT974_02991</name>
</gene>
<keyword evidence="1" id="KW-0677">Repeat</keyword>
<dbReference type="Pfam" id="PF25053">
    <property type="entry name" value="DUF7791"/>
    <property type="match status" value="1"/>
</dbReference>
<dbReference type="InterPro" id="IPR056884">
    <property type="entry name" value="NPHP3-like_N"/>
</dbReference>
<dbReference type="PANTHER" id="PTHR10039:SF5">
    <property type="entry name" value="NACHT DOMAIN-CONTAINING PROTEIN"/>
    <property type="match status" value="1"/>
</dbReference>
<proteinExistence type="predicted"/>
<feature type="domain" description="Nephrocystin 3-like N-terminal" evidence="3">
    <location>
        <begin position="225"/>
        <end position="388"/>
    </location>
</feature>
<evidence type="ECO:0000313" key="5">
    <source>
        <dbReference type="EMBL" id="KAK5997627.1"/>
    </source>
</evidence>
<evidence type="ECO:0008006" key="7">
    <source>
        <dbReference type="Google" id="ProtNLM"/>
    </source>
</evidence>
<organism evidence="5 6">
    <name type="scientific">Cladobotryum mycophilum</name>
    <dbReference type="NCBI Taxonomy" id="491253"/>
    <lineage>
        <taxon>Eukaryota</taxon>
        <taxon>Fungi</taxon>
        <taxon>Dikarya</taxon>
        <taxon>Ascomycota</taxon>
        <taxon>Pezizomycotina</taxon>
        <taxon>Sordariomycetes</taxon>
        <taxon>Hypocreomycetidae</taxon>
        <taxon>Hypocreales</taxon>
        <taxon>Hypocreaceae</taxon>
        <taxon>Cladobotryum</taxon>
    </lineage>
</organism>
<evidence type="ECO:0000313" key="6">
    <source>
        <dbReference type="Proteomes" id="UP001338125"/>
    </source>
</evidence>
<protein>
    <recommendedName>
        <fullName evidence="7">NACHT domain-containing protein</fullName>
    </recommendedName>
</protein>